<name>A0A917W4X4_9ACTN</name>
<dbReference type="Gene3D" id="3.40.50.720">
    <property type="entry name" value="NAD(P)-binding Rossmann-like Domain"/>
    <property type="match status" value="1"/>
</dbReference>
<gene>
    <name evidence="2" type="ORF">GCM10011575_29510</name>
</gene>
<dbReference type="Pfam" id="PF01408">
    <property type="entry name" value="GFO_IDH_MocA"/>
    <property type="match status" value="1"/>
</dbReference>
<dbReference type="InterPro" id="IPR000683">
    <property type="entry name" value="Gfo/Idh/MocA-like_OxRdtase_N"/>
</dbReference>
<dbReference type="GO" id="GO:0000166">
    <property type="term" value="F:nucleotide binding"/>
    <property type="evidence" value="ECO:0007669"/>
    <property type="project" value="InterPro"/>
</dbReference>
<proteinExistence type="predicted"/>
<comment type="caution">
    <text evidence="2">The sequence shown here is derived from an EMBL/GenBank/DDBJ whole genome shotgun (WGS) entry which is preliminary data.</text>
</comment>
<evidence type="ECO:0000313" key="3">
    <source>
        <dbReference type="Proteomes" id="UP000613840"/>
    </source>
</evidence>
<dbReference type="Proteomes" id="UP000613840">
    <property type="component" value="Unassembled WGS sequence"/>
</dbReference>
<evidence type="ECO:0000313" key="2">
    <source>
        <dbReference type="EMBL" id="GGL68965.1"/>
    </source>
</evidence>
<feature type="domain" description="Gfo/Idh/MocA-like oxidoreductase N-terminal" evidence="1">
    <location>
        <begin position="4"/>
        <end position="117"/>
    </location>
</feature>
<dbReference type="AlphaFoldDB" id="A0A917W4X4"/>
<dbReference type="PANTHER" id="PTHR43377:SF1">
    <property type="entry name" value="BILIVERDIN REDUCTASE A"/>
    <property type="match status" value="1"/>
</dbReference>
<dbReference type="PANTHER" id="PTHR43377">
    <property type="entry name" value="BILIVERDIN REDUCTASE A"/>
    <property type="match status" value="1"/>
</dbReference>
<dbReference type="EMBL" id="BMMZ01000007">
    <property type="protein sequence ID" value="GGL68965.1"/>
    <property type="molecule type" value="Genomic_DNA"/>
</dbReference>
<dbReference type="InterPro" id="IPR051450">
    <property type="entry name" value="Gfo/Idh/MocA_Oxidoreductases"/>
</dbReference>
<accession>A0A917W4X4</accession>
<dbReference type="Gene3D" id="3.30.360.10">
    <property type="entry name" value="Dihydrodipicolinate Reductase, domain 2"/>
    <property type="match status" value="1"/>
</dbReference>
<dbReference type="SUPFAM" id="SSF51735">
    <property type="entry name" value="NAD(P)-binding Rossmann-fold domains"/>
    <property type="match status" value="1"/>
</dbReference>
<dbReference type="InterPro" id="IPR036291">
    <property type="entry name" value="NAD(P)-bd_dom_sf"/>
</dbReference>
<organism evidence="2 3">
    <name type="scientific">Microlunatus endophyticus</name>
    <dbReference type="NCBI Taxonomy" id="1716077"/>
    <lineage>
        <taxon>Bacteria</taxon>
        <taxon>Bacillati</taxon>
        <taxon>Actinomycetota</taxon>
        <taxon>Actinomycetes</taxon>
        <taxon>Propionibacteriales</taxon>
        <taxon>Propionibacteriaceae</taxon>
        <taxon>Microlunatus</taxon>
    </lineage>
</organism>
<keyword evidence="3" id="KW-1185">Reference proteome</keyword>
<protein>
    <recommendedName>
        <fullName evidence="1">Gfo/Idh/MocA-like oxidoreductase N-terminal domain-containing protein</fullName>
    </recommendedName>
</protein>
<sequence length="358" mass="39991">MGPIRYGVIGSGWRTQAFVRIAERLPERFTLEGVVTRSEARVDEIVESWQVPAYTDLGRFLDRHPIDFMITSTPVAVTPEVIKDLVGRGIPVVAETPPARDVESLRDLWAAVGDSGLVQVAEQYPFHPGNLARRALLDTGAVGDVTWAYISSTQTYHAVAILRQMLGIGFEEAAISARSFTQRMVDPQSRAGWADHIDPVDRTMTLASLDFDGRVAVYDYTDNQVRNPVRGNRLIVRGTHGELADDHLVRLPAPRTPLESDLRRWQTGQYLNFEVPDLYQIGDGQRVLYTNPYFGHTLPDEDIAVADLLERTGHWVRDGAEPPYPLAQASQDQLLALAIRESAESGEIVRTVQEPWQI</sequence>
<evidence type="ECO:0000259" key="1">
    <source>
        <dbReference type="Pfam" id="PF01408"/>
    </source>
</evidence>
<reference evidence="2" key="1">
    <citation type="journal article" date="2014" name="Int. J. Syst. Evol. Microbiol.">
        <title>Complete genome sequence of Corynebacterium casei LMG S-19264T (=DSM 44701T), isolated from a smear-ripened cheese.</title>
        <authorList>
            <consortium name="US DOE Joint Genome Institute (JGI-PGF)"/>
            <person name="Walter F."/>
            <person name="Albersmeier A."/>
            <person name="Kalinowski J."/>
            <person name="Ruckert C."/>
        </authorList>
    </citation>
    <scope>NUCLEOTIDE SEQUENCE</scope>
    <source>
        <strain evidence="2">CGMCC 4.7306</strain>
    </source>
</reference>
<reference evidence="2" key="2">
    <citation type="submission" date="2020-09" db="EMBL/GenBank/DDBJ databases">
        <authorList>
            <person name="Sun Q."/>
            <person name="Zhou Y."/>
        </authorList>
    </citation>
    <scope>NUCLEOTIDE SEQUENCE</scope>
    <source>
        <strain evidence="2">CGMCC 4.7306</strain>
    </source>
</reference>